<sequence>MLFGYLHSLSPSTTPTINIHLHSHPTTYYHYRVITHVGHHSPTSATRQNSSLKFKVTRHEAELIQPAKLTPNESLQLSDLDSVNSLRAQLSLIHFYKNRDNIDPYLSSLGPSKVIKDAIAKALVSYYPLAGRIRETGEGKLVVECTGEGVLFVDACVDVTLETLRKWRLERGFILHFLVLEELVYDGPGSSGIVHYPLFIIQVTRLKCGGFILALKFIHIMIDGSGLVQFLNAVAEFAHGTDFPSISPVWNRHLIITPNSTQFSHSFDHIESFFFGPTEMSKLRHSVPQLHVGATNFELITAHIWRSRAMALYKV</sequence>
<evidence type="ECO:0000313" key="3">
    <source>
        <dbReference type="Proteomes" id="UP001443914"/>
    </source>
</evidence>
<gene>
    <name evidence="2" type="ORF">RND81_07G141100</name>
</gene>
<accession>A0AAW1JS32</accession>
<dbReference type="InterPro" id="IPR023213">
    <property type="entry name" value="CAT-like_dom_sf"/>
</dbReference>
<organism evidence="2 3">
    <name type="scientific">Saponaria officinalis</name>
    <name type="common">Common soapwort</name>
    <name type="synonym">Lychnis saponaria</name>
    <dbReference type="NCBI Taxonomy" id="3572"/>
    <lineage>
        <taxon>Eukaryota</taxon>
        <taxon>Viridiplantae</taxon>
        <taxon>Streptophyta</taxon>
        <taxon>Embryophyta</taxon>
        <taxon>Tracheophyta</taxon>
        <taxon>Spermatophyta</taxon>
        <taxon>Magnoliopsida</taxon>
        <taxon>eudicotyledons</taxon>
        <taxon>Gunneridae</taxon>
        <taxon>Pentapetalae</taxon>
        <taxon>Caryophyllales</taxon>
        <taxon>Caryophyllaceae</taxon>
        <taxon>Caryophylleae</taxon>
        <taxon>Saponaria</taxon>
    </lineage>
</organism>
<dbReference type="InterPro" id="IPR050898">
    <property type="entry name" value="Plant_acyltransferase"/>
</dbReference>
<protein>
    <submittedName>
        <fullName evidence="2">Uncharacterized protein</fullName>
    </submittedName>
</protein>
<comment type="similarity">
    <text evidence="1">Belongs to the plant acyltransferase family.</text>
</comment>
<reference evidence="2" key="1">
    <citation type="submission" date="2024-03" db="EMBL/GenBank/DDBJ databases">
        <title>WGS assembly of Saponaria officinalis var. Norfolk2.</title>
        <authorList>
            <person name="Jenkins J."/>
            <person name="Shu S."/>
            <person name="Grimwood J."/>
            <person name="Barry K."/>
            <person name="Goodstein D."/>
            <person name="Schmutz J."/>
            <person name="Leebens-Mack J."/>
            <person name="Osbourn A."/>
        </authorList>
    </citation>
    <scope>NUCLEOTIDE SEQUENCE [LARGE SCALE GENOMIC DNA]</scope>
    <source>
        <strain evidence="2">JIC</strain>
    </source>
</reference>
<dbReference type="Pfam" id="PF02458">
    <property type="entry name" value="Transferase"/>
    <property type="match status" value="1"/>
</dbReference>
<proteinExistence type="inferred from homology"/>
<dbReference type="AlphaFoldDB" id="A0AAW1JS32"/>
<evidence type="ECO:0000256" key="1">
    <source>
        <dbReference type="ARBA" id="ARBA00009861"/>
    </source>
</evidence>
<keyword evidence="3" id="KW-1185">Reference proteome</keyword>
<comment type="caution">
    <text evidence="2">The sequence shown here is derived from an EMBL/GenBank/DDBJ whole genome shotgun (WGS) entry which is preliminary data.</text>
</comment>
<evidence type="ECO:0000313" key="2">
    <source>
        <dbReference type="EMBL" id="KAK9706641.1"/>
    </source>
</evidence>
<name>A0AAW1JS32_SAPOF</name>
<dbReference type="Gene3D" id="3.30.559.10">
    <property type="entry name" value="Chloramphenicol acetyltransferase-like domain"/>
    <property type="match status" value="1"/>
</dbReference>
<dbReference type="Proteomes" id="UP001443914">
    <property type="component" value="Unassembled WGS sequence"/>
</dbReference>
<dbReference type="EMBL" id="JBDFQZ010000007">
    <property type="protein sequence ID" value="KAK9706641.1"/>
    <property type="molecule type" value="Genomic_DNA"/>
</dbReference>
<dbReference type="PANTHER" id="PTHR31147">
    <property type="entry name" value="ACYL TRANSFERASE 4"/>
    <property type="match status" value="1"/>
</dbReference>